<feature type="compositionally biased region" description="Polar residues" evidence="9">
    <location>
        <begin position="1605"/>
        <end position="1621"/>
    </location>
</feature>
<feature type="compositionally biased region" description="Polar residues" evidence="9">
    <location>
        <begin position="1521"/>
        <end position="1531"/>
    </location>
</feature>
<evidence type="ECO:0000256" key="6">
    <source>
        <dbReference type="ARBA" id="ARBA00022801"/>
    </source>
</evidence>
<accession>A0A0G4N074</accession>
<evidence type="ECO:0000313" key="13">
    <source>
        <dbReference type="EMBL" id="CRK39827.1"/>
    </source>
</evidence>
<feature type="compositionally biased region" description="Basic residues" evidence="9">
    <location>
        <begin position="948"/>
        <end position="965"/>
    </location>
</feature>
<comment type="catalytic activity">
    <reaction evidence="8">
        <text>GTP + 4 H2O = 2,5-diamino-6-hydroxy-4-(5-phosphoribosylamino)-pyrimidine + formate + 2 phosphate + 3 H(+)</text>
        <dbReference type="Rhea" id="RHEA:23704"/>
        <dbReference type="ChEBI" id="CHEBI:15377"/>
        <dbReference type="ChEBI" id="CHEBI:15378"/>
        <dbReference type="ChEBI" id="CHEBI:15740"/>
        <dbReference type="ChEBI" id="CHEBI:37565"/>
        <dbReference type="ChEBI" id="CHEBI:43474"/>
        <dbReference type="ChEBI" id="CHEBI:58614"/>
        <dbReference type="EC" id="3.5.4.25"/>
    </reaction>
</comment>
<comment type="similarity">
    <text evidence="2">Belongs to the GTP cyclohydrolase II family.</text>
</comment>
<feature type="domain" description="DUF7357" evidence="12">
    <location>
        <begin position="448"/>
        <end position="564"/>
    </location>
</feature>
<evidence type="ECO:0000256" key="10">
    <source>
        <dbReference type="SAM" id="Phobius"/>
    </source>
</evidence>
<dbReference type="EMBL" id="CVQH01025972">
    <property type="protein sequence ID" value="CRK39827.1"/>
    <property type="molecule type" value="Genomic_DNA"/>
</dbReference>
<protein>
    <recommendedName>
        <fullName evidence="3">GTP cyclohydrolase II</fullName>
        <ecNumber evidence="3">3.5.4.25</ecNumber>
    </recommendedName>
</protein>
<keyword evidence="10" id="KW-1133">Transmembrane helix</keyword>
<feature type="region of interest" description="Disordered" evidence="9">
    <location>
        <begin position="1427"/>
        <end position="1600"/>
    </location>
</feature>
<evidence type="ECO:0000259" key="11">
    <source>
        <dbReference type="Pfam" id="PF00925"/>
    </source>
</evidence>
<feature type="region of interest" description="Disordered" evidence="9">
    <location>
        <begin position="753"/>
        <end position="994"/>
    </location>
</feature>
<keyword evidence="6" id="KW-0378">Hydrolase</keyword>
<feature type="region of interest" description="Disordered" evidence="9">
    <location>
        <begin position="1012"/>
        <end position="1069"/>
    </location>
</feature>
<feature type="region of interest" description="Disordered" evidence="9">
    <location>
        <begin position="203"/>
        <end position="240"/>
    </location>
</feature>
<feature type="compositionally biased region" description="Basic and acidic residues" evidence="9">
    <location>
        <begin position="615"/>
        <end position="630"/>
    </location>
</feature>
<keyword evidence="10" id="KW-0812">Transmembrane</keyword>
<keyword evidence="4" id="KW-0686">Riboflavin biosynthesis</keyword>
<feature type="compositionally biased region" description="Acidic residues" evidence="9">
    <location>
        <begin position="631"/>
        <end position="640"/>
    </location>
</feature>
<feature type="transmembrane region" description="Helical" evidence="10">
    <location>
        <begin position="1850"/>
        <end position="1871"/>
    </location>
</feature>
<dbReference type="Gene3D" id="3.40.50.10990">
    <property type="entry name" value="GTP cyclohydrolase II"/>
    <property type="match status" value="1"/>
</dbReference>
<feature type="compositionally biased region" description="Low complexity" evidence="9">
    <location>
        <begin position="44"/>
        <end position="57"/>
    </location>
</feature>
<dbReference type="Pfam" id="PF24054">
    <property type="entry name" value="DUF7357"/>
    <property type="match status" value="1"/>
</dbReference>
<keyword evidence="10" id="KW-0472">Membrane</keyword>
<feature type="region of interest" description="Disordered" evidence="9">
    <location>
        <begin position="1099"/>
        <end position="1136"/>
    </location>
</feature>
<dbReference type="SUPFAM" id="SSF142695">
    <property type="entry name" value="RibA-like"/>
    <property type="match status" value="1"/>
</dbReference>
<feature type="compositionally biased region" description="Acidic residues" evidence="9">
    <location>
        <begin position="886"/>
        <end position="909"/>
    </location>
</feature>
<keyword evidence="7" id="KW-0342">GTP-binding</keyword>
<dbReference type="InterPro" id="IPR055781">
    <property type="entry name" value="DUF7357"/>
</dbReference>
<evidence type="ECO:0000256" key="2">
    <source>
        <dbReference type="ARBA" id="ARBA00008131"/>
    </source>
</evidence>
<feature type="compositionally biased region" description="Low complexity" evidence="9">
    <location>
        <begin position="768"/>
        <end position="787"/>
    </location>
</feature>
<dbReference type="Pfam" id="PF00925">
    <property type="entry name" value="GTP_cyclohydro2"/>
    <property type="match status" value="1"/>
</dbReference>
<evidence type="ECO:0000259" key="12">
    <source>
        <dbReference type="Pfam" id="PF24054"/>
    </source>
</evidence>
<feature type="compositionally biased region" description="Polar residues" evidence="9">
    <location>
        <begin position="1568"/>
        <end position="1589"/>
    </location>
</feature>
<evidence type="ECO:0000256" key="4">
    <source>
        <dbReference type="ARBA" id="ARBA00022619"/>
    </source>
</evidence>
<dbReference type="InterPro" id="IPR032677">
    <property type="entry name" value="GTP_cyclohydro_II"/>
</dbReference>
<dbReference type="PANTHER" id="PTHR21327">
    <property type="entry name" value="GTP CYCLOHYDROLASE II-RELATED"/>
    <property type="match status" value="1"/>
</dbReference>
<feature type="compositionally biased region" description="Low complexity" evidence="9">
    <location>
        <begin position="205"/>
        <end position="218"/>
    </location>
</feature>
<feature type="compositionally biased region" description="Low complexity" evidence="9">
    <location>
        <begin position="824"/>
        <end position="836"/>
    </location>
</feature>
<keyword evidence="14" id="KW-1185">Reference proteome</keyword>
<dbReference type="STRING" id="100787.A0A0G4N074"/>
<dbReference type="NCBIfam" id="NF001591">
    <property type="entry name" value="PRK00393.1"/>
    <property type="match status" value="1"/>
</dbReference>
<feature type="region of interest" description="Disordered" evidence="9">
    <location>
        <begin position="1"/>
        <end position="123"/>
    </location>
</feature>
<evidence type="ECO:0000256" key="8">
    <source>
        <dbReference type="ARBA" id="ARBA00049295"/>
    </source>
</evidence>
<gene>
    <name evidence="13" type="ORF">BN1708_008051</name>
</gene>
<evidence type="ECO:0000256" key="7">
    <source>
        <dbReference type="ARBA" id="ARBA00023134"/>
    </source>
</evidence>
<dbReference type="GO" id="GO:0005525">
    <property type="term" value="F:GTP binding"/>
    <property type="evidence" value="ECO:0007669"/>
    <property type="project" value="UniProtKB-KW"/>
</dbReference>
<feature type="compositionally biased region" description="Basic and acidic residues" evidence="9">
    <location>
        <begin position="792"/>
        <end position="804"/>
    </location>
</feature>
<dbReference type="Proteomes" id="UP000044602">
    <property type="component" value="Unassembled WGS sequence"/>
</dbReference>
<dbReference type="GO" id="GO:0009231">
    <property type="term" value="P:riboflavin biosynthetic process"/>
    <property type="evidence" value="ECO:0007669"/>
    <property type="project" value="UniProtKB-KW"/>
</dbReference>
<name>A0A0G4N074_VERLO</name>
<feature type="compositionally biased region" description="Pro residues" evidence="9">
    <location>
        <begin position="81"/>
        <end position="96"/>
    </location>
</feature>
<dbReference type="InterPro" id="IPR036144">
    <property type="entry name" value="RibA-like_sf"/>
</dbReference>
<evidence type="ECO:0000313" key="14">
    <source>
        <dbReference type="Proteomes" id="UP000044602"/>
    </source>
</evidence>
<feature type="region of interest" description="Disordered" evidence="9">
    <location>
        <begin position="551"/>
        <end position="661"/>
    </location>
</feature>
<dbReference type="PANTHER" id="PTHR21327:SF29">
    <property type="entry name" value="GTP CYCLOHYDROLASE-2"/>
    <property type="match status" value="1"/>
</dbReference>
<feature type="region of interest" description="Disordered" evidence="9">
    <location>
        <begin position="1640"/>
        <end position="1717"/>
    </location>
</feature>
<feature type="compositionally biased region" description="Low complexity" evidence="9">
    <location>
        <begin position="1"/>
        <end position="19"/>
    </location>
</feature>
<feature type="compositionally biased region" description="Acidic residues" evidence="9">
    <location>
        <begin position="805"/>
        <end position="823"/>
    </location>
</feature>
<dbReference type="GO" id="GO:0003935">
    <property type="term" value="F:GTP cyclohydrolase II activity"/>
    <property type="evidence" value="ECO:0007669"/>
    <property type="project" value="UniProtKB-EC"/>
</dbReference>
<evidence type="ECO:0000256" key="5">
    <source>
        <dbReference type="ARBA" id="ARBA00022741"/>
    </source>
</evidence>
<feature type="region of interest" description="Disordered" evidence="9">
    <location>
        <begin position="1158"/>
        <end position="1199"/>
    </location>
</feature>
<feature type="compositionally biased region" description="Low complexity" evidence="9">
    <location>
        <begin position="1466"/>
        <end position="1479"/>
    </location>
</feature>
<reference evidence="13 14" key="1">
    <citation type="submission" date="2015-05" db="EMBL/GenBank/DDBJ databases">
        <authorList>
            <person name="Wang D.B."/>
            <person name="Wang M."/>
        </authorList>
    </citation>
    <scope>NUCLEOTIDE SEQUENCE [LARGE SCALE GENOMIC DNA]</scope>
    <source>
        <strain evidence="13">VL1</strain>
    </source>
</reference>
<proteinExistence type="inferred from homology"/>
<keyword evidence="5" id="KW-0547">Nucleotide-binding</keyword>
<dbReference type="InterPro" id="IPR000926">
    <property type="entry name" value="RibA"/>
</dbReference>
<feature type="compositionally biased region" description="Low complexity" evidence="9">
    <location>
        <begin position="1590"/>
        <end position="1600"/>
    </location>
</feature>
<feature type="compositionally biased region" description="Low complexity" evidence="9">
    <location>
        <begin position="97"/>
        <end position="108"/>
    </location>
</feature>
<dbReference type="CDD" id="cd00641">
    <property type="entry name" value="GTP_cyclohydro2"/>
    <property type="match status" value="1"/>
</dbReference>
<evidence type="ECO:0000256" key="3">
    <source>
        <dbReference type="ARBA" id="ARBA00012762"/>
    </source>
</evidence>
<feature type="compositionally biased region" description="Polar residues" evidence="9">
    <location>
        <begin position="1480"/>
        <end position="1490"/>
    </location>
</feature>
<evidence type="ECO:0000256" key="1">
    <source>
        <dbReference type="ARBA" id="ARBA00005104"/>
    </source>
</evidence>
<feature type="compositionally biased region" description="Polar residues" evidence="9">
    <location>
        <begin position="972"/>
        <end position="986"/>
    </location>
</feature>
<evidence type="ECO:0000256" key="9">
    <source>
        <dbReference type="SAM" id="MobiDB-lite"/>
    </source>
</evidence>
<comment type="pathway">
    <text evidence="1">Cofactor biosynthesis; riboflavin biosynthesis.</text>
</comment>
<organism evidence="13 14">
    <name type="scientific">Verticillium longisporum</name>
    <name type="common">Verticillium dahliae var. longisporum</name>
    <dbReference type="NCBI Taxonomy" id="100787"/>
    <lineage>
        <taxon>Eukaryota</taxon>
        <taxon>Fungi</taxon>
        <taxon>Dikarya</taxon>
        <taxon>Ascomycota</taxon>
        <taxon>Pezizomycotina</taxon>
        <taxon>Sordariomycetes</taxon>
        <taxon>Hypocreomycetidae</taxon>
        <taxon>Glomerellales</taxon>
        <taxon>Plectosphaerellaceae</taxon>
        <taxon>Verticillium</taxon>
    </lineage>
</organism>
<sequence length="1883" mass="205939">MPAFDSSTGAGSASESGAARNEWHEDTPHLPSFYSPRTQALERPTPQTDDNTQTTQEPDVDELPSLASTPLRPHDPAFTTQPPPSLLSPAFTPPATPGTATPTTEAAPRGVPVDSSIPTGGCGSKRPRLLETLPKVQCIVRARIPTVAGTEMFLHLYSNDVDNKEHLAIVFGRQIRSTSLDAVQPGETEMDRMVRGAYTGRLFPGRTTSGMASGTGSTPDSASKEQGEEAPPAPTGPPLVRIHSECYTGETAWSARCDCGEQLDEAARLMSLPGNHNGGIIIYLRQEGRGIGLGEKLKAYNLQDLGSDTVEANLLLRHPADARSYGLATAMLLDLGQDEVRLLTNNPDKIRAVEGPNREVRVRERVAMVPLSWKGKGGFRSEEVEGYLKTKVSSFFPTQTCSRASLTIGRSRRWATCWIRARCLVESDHQQALPAVGVVASTMSDRELRLRLLVRRHGVPEVKLVWNVPTGPDWTIAKLIAQVDEAIPLESGEWGLEDYAVELRGTDGEPFDIRSLLTEDIKRRRLSGRHQVSFDGKHLVDGLAFGRPWLRTPRDRPQVELPPRKRTRLTWESDDDAAAANPPDGSDEDADRSPLLIEYDRDDRHMKGHSKNVRFHAEKDDDSKDNTRDEEGVEEDEFGENDFQSGSESSHSESLMEGDEESLLDELRDIQEDHAAVEGDHVDHEVQLPPHQVRQISESPLQPQLVTVQAWIASLRISFPEKSVEEISQALIESHYDTWEAYRRLDRQLYLQQDESSPVRPSNPGPPDVASVSSSSSASSSSDSSSESDSDLNTRNKPRERLAVDSDEDSDDDSDFDADDANDDSSSSDSSDSSSSDSEDSDDSPSRKPAVSRKAVPVSTIADGDLSENYDTVIRYPVQDTLATESSEEDSSSSDSSSDDSSSESEPEEMTSKAPVSPPRKQFAVSAPQPSSSGVEDDDQPLVPPGRGMRKTQKRNLRRRLAKKMASRDQSELSINEPSASSTPDASKSREEAEFLARKKALLDMMEVDTSAPLASPLKLNKYPESAPADLSGITSPSTSPIGAVENRDEPSEHLDTTSSAASRRTKLNVDAGRRMLFGALGLRNPKTKADEEKLRTKLMKDVRPHINPRVTDAEGSHAAAVVQATEENEEEDPDAWRQKINCRAVECCDEGIELSEPPFPFVQRWDPQQQYDPSKKKGKRKRPQRNASQFYQEEDSQAWKKQRYSFGDDSHDASYATEGDFTQDDIVLQYDDAPEEEALPAQKAPANRHVPDVEDLPPLPADLSTLKDLAPAEAKPYMVITWKQWLLSGQTNWQPQLSNVTAVVVKVAGNDGADLRLLLAMRDRGLDKPEKTYDQGTGKRIYDKFEAPDIDEDEDEDEVDDGYRDVQFSELIEPKILLAAGTQKQDGWTDSVVRETQYEEGRDRDERLANGYEDQMMITTAEQPMEADGMQGDLGSGSSAAVLKDATSPTQQNHEKEDANRHAQPRSIRSSPIISQQIGSTAEQPSASEEISHDSGLNHDTIPSPRQAYGNLDGVEDDQPFQQGDNYTEDLNSRPGNLRTDLIPADVTLAATDDVPPLGVQEKRGSSDSTPKATGLSKTPSKNIASETPSPSLSLPSVSEIWATATSHNSHGTQSPSRTMAESILKRKILKDEEYEEAMRRIDDEDEGEEALPGTPKKRLFSSTPRPANGQKPDFQIPPGSQVITLSSDRESQGEEEQPGKASLDEAGANGRLKEVEEEEDDCKMAKPRCLSRIFAILFLAYHTAALPTAANSTAITTTVTPPSATSTPIPSPVYLLINPAATPAGPPDYDALFPADPATTPRATADLAEHGLRQTTYYSCATYATTTHCGWHRPLIPVAAASAAERTAGVGSVAVVAAALIAALLAVGFPGMECFFEGREA</sequence>
<feature type="compositionally biased region" description="Low complexity" evidence="9">
    <location>
        <begin position="641"/>
        <end position="653"/>
    </location>
</feature>
<feature type="compositionally biased region" description="Basic and acidic residues" evidence="9">
    <location>
        <begin position="1046"/>
        <end position="1056"/>
    </location>
</feature>
<feature type="domain" description="GTP cyclohydrolase II" evidence="11">
    <location>
        <begin position="233"/>
        <end position="360"/>
    </location>
</feature>
<dbReference type="EC" id="3.5.4.25" evidence="3"/>
<feature type="region of interest" description="Disordered" evidence="9">
    <location>
        <begin position="1605"/>
        <end position="1624"/>
    </location>
</feature>